<evidence type="ECO:0000256" key="2">
    <source>
        <dbReference type="SAM" id="Phobius"/>
    </source>
</evidence>
<sequence length="215" mass="24969">MKVLDLLVAFWGIIGRSWIGRWWRSGVMLTQIFTFLVQLGTVLAFTSAWMLQKQWIAGGWYISGVSHVAFTLGSIGAARCFWFLVPSERSSEWKEFYSVIMQYAVSWAVMITLDYNAKAIEGYVFHLEWIDLFFVLGWIIYGFWLRRFWIDWRTDAEMPVAPSMQDDHRKDDDDQQAVAQNVNTLRRLDIEACTGSEMKEARSNSDPGIVRQRAS</sequence>
<dbReference type="AlphaFoldDB" id="A0A2G5UM36"/>
<gene>
    <name evidence="3" type="primary">Cnig_chr_III.g11745</name>
    <name evidence="3" type="ORF">B9Z55_011745</name>
</gene>
<keyword evidence="4" id="KW-1185">Reference proteome</keyword>
<evidence type="ECO:0000313" key="4">
    <source>
        <dbReference type="Proteomes" id="UP000230233"/>
    </source>
</evidence>
<reference evidence="4" key="1">
    <citation type="submission" date="2017-10" db="EMBL/GenBank/DDBJ databases">
        <title>Rapid genome shrinkage in a self-fertile nematode reveals novel sperm competition proteins.</title>
        <authorList>
            <person name="Yin D."/>
            <person name="Schwarz E.M."/>
            <person name="Thomas C.G."/>
            <person name="Felde R.L."/>
            <person name="Korf I.F."/>
            <person name="Cutter A.D."/>
            <person name="Schartner C.M."/>
            <person name="Ralston E.J."/>
            <person name="Meyer B.J."/>
            <person name="Haag E.S."/>
        </authorList>
    </citation>
    <scope>NUCLEOTIDE SEQUENCE [LARGE SCALE GENOMIC DNA]</scope>
    <source>
        <strain evidence="4">JU1422</strain>
    </source>
</reference>
<feature type="transmembrane region" description="Helical" evidence="2">
    <location>
        <begin position="123"/>
        <end position="144"/>
    </location>
</feature>
<accession>A0A2G5UM36</accession>
<comment type="caution">
    <text evidence="3">The sequence shown here is derived from an EMBL/GenBank/DDBJ whole genome shotgun (WGS) entry which is preliminary data.</text>
</comment>
<keyword evidence="2" id="KW-1133">Transmembrane helix</keyword>
<feature type="transmembrane region" description="Helical" evidence="2">
    <location>
        <begin position="58"/>
        <end position="84"/>
    </location>
</feature>
<evidence type="ECO:0000313" key="3">
    <source>
        <dbReference type="EMBL" id="PIC40381.1"/>
    </source>
</evidence>
<keyword evidence="2" id="KW-0472">Membrane</keyword>
<evidence type="ECO:0000256" key="1">
    <source>
        <dbReference type="SAM" id="MobiDB-lite"/>
    </source>
</evidence>
<feature type="transmembrane region" description="Helical" evidence="2">
    <location>
        <begin position="96"/>
        <end position="117"/>
    </location>
</feature>
<proteinExistence type="predicted"/>
<organism evidence="3 4">
    <name type="scientific">Caenorhabditis nigoni</name>
    <dbReference type="NCBI Taxonomy" id="1611254"/>
    <lineage>
        <taxon>Eukaryota</taxon>
        <taxon>Metazoa</taxon>
        <taxon>Ecdysozoa</taxon>
        <taxon>Nematoda</taxon>
        <taxon>Chromadorea</taxon>
        <taxon>Rhabditida</taxon>
        <taxon>Rhabditina</taxon>
        <taxon>Rhabditomorpha</taxon>
        <taxon>Rhabditoidea</taxon>
        <taxon>Rhabditidae</taxon>
        <taxon>Peloderinae</taxon>
        <taxon>Caenorhabditis</taxon>
    </lineage>
</organism>
<dbReference type="EMBL" id="PDUG01000003">
    <property type="protein sequence ID" value="PIC40381.1"/>
    <property type="molecule type" value="Genomic_DNA"/>
</dbReference>
<feature type="transmembrane region" description="Helical" evidence="2">
    <location>
        <begin position="32"/>
        <end position="52"/>
    </location>
</feature>
<dbReference type="Proteomes" id="UP000230233">
    <property type="component" value="Chromosome III"/>
</dbReference>
<keyword evidence="2" id="KW-0812">Transmembrane</keyword>
<protein>
    <submittedName>
        <fullName evidence="3">Uncharacterized protein</fullName>
    </submittedName>
</protein>
<name>A0A2G5UM36_9PELO</name>
<feature type="region of interest" description="Disordered" evidence="1">
    <location>
        <begin position="196"/>
        <end position="215"/>
    </location>
</feature>